<feature type="domain" description="CRIB" evidence="3">
    <location>
        <begin position="154"/>
        <end position="167"/>
    </location>
</feature>
<dbReference type="PaxDb" id="3218-PP1S13_243V6.1"/>
<dbReference type="EnsemblPlants" id="Pp3c4_16800V3.1">
    <property type="protein sequence ID" value="Pp3c4_16800V3.1"/>
    <property type="gene ID" value="Pp3c4_16800"/>
</dbReference>
<dbReference type="RefSeq" id="XP_024372361.1">
    <property type="nucleotide sequence ID" value="XM_024516593.2"/>
</dbReference>
<keyword evidence="1" id="KW-0343">GTPase activation</keyword>
<evidence type="ECO:0000256" key="2">
    <source>
        <dbReference type="SAM" id="MobiDB-lite"/>
    </source>
</evidence>
<reference evidence="5 7" key="1">
    <citation type="journal article" date="2008" name="Science">
        <title>The Physcomitrella genome reveals evolutionary insights into the conquest of land by plants.</title>
        <authorList>
            <person name="Rensing S."/>
            <person name="Lang D."/>
            <person name="Zimmer A."/>
            <person name="Terry A."/>
            <person name="Salamov A."/>
            <person name="Shapiro H."/>
            <person name="Nishiyama T."/>
            <person name="Perroud P.-F."/>
            <person name="Lindquist E."/>
            <person name="Kamisugi Y."/>
            <person name="Tanahashi T."/>
            <person name="Sakakibara K."/>
            <person name="Fujita T."/>
            <person name="Oishi K."/>
            <person name="Shin-I T."/>
            <person name="Kuroki Y."/>
            <person name="Toyoda A."/>
            <person name="Suzuki Y."/>
            <person name="Hashimoto A."/>
            <person name="Yamaguchi K."/>
            <person name="Sugano A."/>
            <person name="Kohara Y."/>
            <person name="Fujiyama A."/>
            <person name="Anterola A."/>
            <person name="Aoki S."/>
            <person name="Ashton N."/>
            <person name="Barbazuk W.B."/>
            <person name="Barker E."/>
            <person name="Bennetzen J."/>
            <person name="Bezanilla M."/>
            <person name="Blankenship R."/>
            <person name="Cho S.H."/>
            <person name="Dutcher S."/>
            <person name="Estelle M."/>
            <person name="Fawcett J.A."/>
            <person name="Gundlach H."/>
            <person name="Hanada K."/>
            <person name="Heyl A."/>
            <person name="Hicks K.A."/>
            <person name="Hugh J."/>
            <person name="Lohr M."/>
            <person name="Mayer K."/>
            <person name="Melkozernov A."/>
            <person name="Murata T."/>
            <person name="Nelson D."/>
            <person name="Pils B."/>
            <person name="Prigge M."/>
            <person name="Reiss B."/>
            <person name="Renner T."/>
            <person name="Rombauts S."/>
            <person name="Rushton P."/>
            <person name="Sanderfoot A."/>
            <person name="Schween G."/>
            <person name="Shiu S.-H."/>
            <person name="Stueber K."/>
            <person name="Theodoulou F.L."/>
            <person name="Tu H."/>
            <person name="Van de Peer Y."/>
            <person name="Verrier P.J."/>
            <person name="Waters E."/>
            <person name="Wood A."/>
            <person name="Yang L."/>
            <person name="Cove D."/>
            <person name="Cuming A."/>
            <person name="Hasebe M."/>
            <person name="Lucas S."/>
            <person name="Mishler D.B."/>
            <person name="Reski R."/>
            <person name="Grigoriev I."/>
            <person name="Quatrano R.S."/>
            <person name="Boore J.L."/>
        </authorList>
    </citation>
    <scope>NUCLEOTIDE SEQUENCE [LARGE SCALE GENOMIC DNA]</scope>
    <source>
        <strain evidence="6 7">cv. Gransden 2004</strain>
    </source>
</reference>
<protein>
    <recommendedName>
        <fullName evidence="8">Rho-GAP domain-containing protein</fullName>
    </recommendedName>
</protein>
<dbReference type="PROSITE" id="PS50238">
    <property type="entry name" value="RHOGAP"/>
    <property type="match status" value="1"/>
</dbReference>
<evidence type="ECO:0000313" key="6">
    <source>
        <dbReference type="EnsemblPlants" id="Pp3c4_16800V3.1"/>
    </source>
</evidence>
<dbReference type="GO" id="GO:0007165">
    <property type="term" value="P:signal transduction"/>
    <property type="evidence" value="ECO:0007669"/>
    <property type="project" value="InterPro"/>
</dbReference>
<evidence type="ECO:0000256" key="1">
    <source>
        <dbReference type="ARBA" id="ARBA00022468"/>
    </source>
</evidence>
<dbReference type="SUPFAM" id="SSF48350">
    <property type="entry name" value="GTPase activation domain, GAP"/>
    <property type="match status" value="1"/>
</dbReference>
<dbReference type="Gramene" id="Pp3c4_16800V3.2">
    <property type="protein sequence ID" value="Pp3c4_16800V3.2"/>
    <property type="gene ID" value="Pp3c4_16800"/>
</dbReference>
<dbReference type="InterPro" id="IPR044785">
    <property type="entry name" value="RopGAP1-5"/>
</dbReference>
<dbReference type="PANTHER" id="PTHR23177">
    <property type="entry name" value="MKIAA1688 PROTEIN"/>
    <property type="match status" value="1"/>
</dbReference>
<accession>A0A2K1KNT6</accession>
<organism evidence="5">
    <name type="scientific">Physcomitrium patens</name>
    <name type="common">Spreading-leaved earth moss</name>
    <name type="synonym">Physcomitrella patens</name>
    <dbReference type="NCBI Taxonomy" id="3218"/>
    <lineage>
        <taxon>Eukaryota</taxon>
        <taxon>Viridiplantae</taxon>
        <taxon>Streptophyta</taxon>
        <taxon>Embryophyta</taxon>
        <taxon>Bryophyta</taxon>
        <taxon>Bryophytina</taxon>
        <taxon>Bryopsida</taxon>
        <taxon>Funariidae</taxon>
        <taxon>Funariales</taxon>
        <taxon>Funariaceae</taxon>
        <taxon>Physcomitrium</taxon>
    </lineage>
</organism>
<dbReference type="SMART" id="SM00324">
    <property type="entry name" value="RhoGAP"/>
    <property type="match status" value="1"/>
</dbReference>
<evidence type="ECO:0000259" key="3">
    <source>
        <dbReference type="PROSITE" id="PS50108"/>
    </source>
</evidence>
<dbReference type="PANTHER" id="PTHR23177:SF35">
    <property type="entry name" value="RHO GTPASE-ACTIVATING PROTEIN GACA"/>
    <property type="match status" value="1"/>
</dbReference>
<gene>
    <name evidence="6" type="primary">LOC112280776</name>
    <name evidence="5" type="ORF">PHYPA_006324</name>
</gene>
<feature type="region of interest" description="Disordered" evidence="2">
    <location>
        <begin position="90"/>
        <end position="116"/>
    </location>
</feature>
<dbReference type="GeneID" id="112280776"/>
<dbReference type="STRING" id="3218.A0A2K1KNT6"/>
<reference evidence="6" key="3">
    <citation type="submission" date="2020-12" db="UniProtKB">
        <authorList>
            <consortium name="EnsemblPlants"/>
        </authorList>
    </citation>
    <scope>IDENTIFICATION</scope>
</reference>
<name>A0A2K1KNT6_PHYPA</name>
<dbReference type="OMA" id="ESWAMEI"/>
<dbReference type="Pfam" id="PF00620">
    <property type="entry name" value="RhoGAP"/>
    <property type="match status" value="1"/>
</dbReference>
<evidence type="ECO:0000313" key="5">
    <source>
        <dbReference type="EMBL" id="PNR55427.1"/>
    </source>
</evidence>
<dbReference type="Proteomes" id="UP000006727">
    <property type="component" value="Chromosome 4"/>
</dbReference>
<reference evidence="5 7" key="2">
    <citation type="journal article" date="2018" name="Plant J.">
        <title>The Physcomitrella patens chromosome-scale assembly reveals moss genome structure and evolution.</title>
        <authorList>
            <person name="Lang D."/>
            <person name="Ullrich K.K."/>
            <person name="Murat F."/>
            <person name="Fuchs J."/>
            <person name="Jenkins J."/>
            <person name="Haas F.B."/>
            <person name="Piednoel M."/>
            <person name="Gundlach H."/>
            <person name="Van Bel M."/>
            <person name="Meyberg R."/>
            <person name="Vives C."/>
            <person name="Morata J."/>
            <person name="Symeonidi A."/>
            <person name="Hiss M."/>
            <person name="Muchero W."/>
            <person name="Kamisugi Y."/>
            <person name="Saleh O."/>
            <person name="Blanc G."/>
            <person name="Decker E.L."/>
            <person name="van Gessel N."/>
            <person name="Grimwood J."/>
            <person name="Hayes R.D."/>
            <person name="Graham S.W."/>
            <person name="Gunter L.E."/>
            <person name="McDaniel S.F."/>
            <person name="Hoernstein S.N.W."/>
            <person name="Larsson A."/>
            <person name="Li F.W."/>
            <person name="Perroud P.F."/>
            <person name="Phillips J."/>
            <person name="Ranjan P."/>
            <person name="Rokshar D.S."/>
            <person name="Rothfels C.J."/>
            <person name="Schneider L."/>
            <person name="Shu S."/>
            <person name="Stevenson D.W."/>
            <person name="Thummler F."/>
            <person name="Tillich M."/>
            <person name="Villarreal Aguilar J.C."/>
            <person name="Widiez T."/>
            <person name="Wong G.K."/>
            <person name="Wymore A."/>
            <person name="Zhang Y."/>
            <person name="Zimmer A.D."/>
            <person name="Quatrano R.S."/>
            <person name="Mayer K.F.X."/>
            <person name="Goodstein D."/>
            <person name="Casacuberta J.M."/>
            <person name="Vandepoele K."/>
            <person name="Reski R."/>
            <person name="Cuming A.C."/>
            <person name="Tuskan G.A."/>
            <person name="Maumus F."/>
            <person name="Salse J."/>
            <person name="Schmutz J."/>
            <person name="Rensing S.A."/>
        </authorList>
    </citation>
    <scope>NUCLEOTIDE SEQUENCE [LARGE SCALE GENOMIC DNA]</scope>
    <source>
        <strain evidence="6 7">cv. Gransden 2004</strain>
    </source>
</reference>
<dbReference type="Gene3D" id="1.10.555.10">
    <property type="entry name" value="Rho GTPase activation protein"/>
    <property type="match status" value="1"/>
</dbReference>
<dbReference type="EMBL" id="ABEU02000004">
    <property type="protein sequence ID" value="PNR55427.1"/>
    <property type="molecule type" value="Genomic_DNA"/>
</dbReference>
<dbReference type="InterPro" id="IPR000095">
    <property type="entry name" value="CRIB_dom"/>
</dbReference>
<dbReference type="InterPro" id="IPR036936">
    <property type="entry name" value="CRIB_dom_sf"/>
</dbReference>
<evidence type="ECO:0000259" key="4">
    <source>
        <dbReference type="PROSITE" id="PS50238"/>
    </source>
</evidence>
<dbReference type="FunFam" id="1.10.555.10:FF:000046">
    <property type="entry name" value="Rho GTPase-activating protein 5"/>
    <property type="match status" value="1"/>
</dbReference>
<dbReference type="FunCoup" id="A0A2K1KNT6">
    <property type="interactions" value="723"/>
</dbReference>
<feature type="domain" description="Rho-GAP" evidence="4">
    <location>
        <begin position="199"/>
        <end position="384"/>
    </location>
</feature>
<dbReference type="CDD" id="cd00159">
    <property type="entry name" value="RhoGAP"/>
    <property type="match status" value="1"/>
</dbReference>
<keyword evidence="7" id="KW-1185">Reference proteome</keyword>
<dbReference type="Pfam" id="PF00786">
    <property type="entry name" value="PBD"/>
    <property type="match status" value="1"/>
</dbReference>
<dbReference type="AlphaFoldDB" id="A0A2K1KNT6"/>
<dbReference type="GO" id="GO:0005096">
    <property type="term" value="F:GTPase activator activity"/>
    <property type="evidence" value="ECO:0007669"/>
    <property type="project" value="UniProtKB-KW"/>
</dbReference>
<dbReference type="KEGG" id="ppp:112280776"/>
<dbReference type="Gramene" id="Pp3c4_16800V3.1">
    <property type="protein sequence ID" value="Pp3c4_16800V3.1"/>
    <property type="gene ID" value="Pp3c4_16800"/>
</dbReference>
<dbReference type="SMART" id="SM00285">
    <property type="entry name" value="PBD"/>
    <property type="match status" value="1"/>
</dbReference>
<sequence>MTQVLPTQIHLGSFTPDQSESEDYVNALHYVSDTDTDGYSGNHASPMILGDATISIRELCKEPEARKSGLSHSSSFSSITRGRWGEIGARSRNGSLNRRHSSFRSGSFNRSNNDQERERSAQLSLVALLLATVRRSVLTMCQDVEEGDESSLEIGWPTDVQHVAHVTFDRYNGFLGLPQEFEVEVPGRVPSASQSVFGVSAESMQCSYDHNGNSVPTILLLMQERLYHQGGLKAEGIFRINAENSHHEHVRDQLNKGIVPMDIDSYCLAGLIKAWFRELPQGVLDVLTPEQVLECHTEEESVALVKLLPPTQAALLDWAVNLMADVVQDEVVNKMNARNIAMVFAPNMTQMADPLTALMHAVQVMNLLKTLILRTLKDREEAILEQAQGLTRAEASEGDEPDSECNNVVLTSQERQNSLREEEASKVDCDEYSQRILIPVKRNTKVNSISKSGNLVNTIDHNNQRVEAW</sequence>
<proteinExistence type="predicted"/>
<evidence type="ECO:0000313" key="7">
    <source>
        <dbReference type="Proteomes" id="UP000006727"/>
    </source>
</evidence>
<dbReference type="InterPro" id="IPR008936">
    <property type="entry name" value="Rho_GTPase_activation_prot"/>
</dbReference>
<feature type="compositionally biased region" description="Low complexity" evidence="2">
    <location>
        <begin position="103"/>
        <end position="112"/>
    </location>
</feature>
<dbReference type="InterPro" id="IPR000198">
    <property type="entry name" value="RhoGAP_dom"/>
</dbReference>
<dbReference type="PROSITE" id="PS50108">
    <property type="entry name" value="CRIB"/>
    <property type="match status" value="1"/>
</dbReference>
<dbReference type="Gene3D" id="3.90.810.10">
    <property type="entry name" value="CRIB domain"/>
    <property type="match status" value="1"/>
</dbReference>
<evidence type="ECO:0008006" key="8">
    <source>
        <dbReference type="Google" id="ProtNLM"/>
    </source>
</evidence>
<dbReference type="OrthoDB" id="185175at2759"/>
<dbReference type="EnsemblPlants" id="Pp3c4_16800V3.2">
    <property type="protein sequence ID" value="Pp3c4_16800V3.2"/>
    <property type="gene ID" value="Pp3c4_16800"/>
</dbReference>